<evidence type="ECO:0000256" key="10">
    <source>
        <dbReference type="ARBA" id="ARBA00035120"/>
    </source>
</evidence>
<dbReference type="GO" id="GO:0062054">
    <property type="term" value="F:fluoride channel activity"/>
    <property type="evidence" value="ECO:0007669"/>
    <property type="project" value="UniProtKB-UniRule"/>
</dbReference>
<organism evidence="13 14">
    <name type="scientific">Pelagibacterium halotolerans (strain DSM 22347 / JCM 15775 / CGMCC 1.7692 / B2)</name>
    <dbReference type="NCBI Taxonomy" id="1082931"/>
    <lineage>
        <taxon>Bacteria</taxon>
        <taxon>Pseudomonadati</taxon>
        <taxon>Pseudomonadota</taxon>
        <taxon>Alphaproteobacteria</taxon>
        <taxon>Hyphomicrobiales</taxon>
        <taxon>Devosiaceae</taxon>
        <taxon>Pelagibacterium</taxon>
    </lineage>
</organism>
<dbReference type="EMBL" id="CP003075">
    <property type="protein sequence ID" value="AEQ50358.1"/>
    <property type="molecule type" value="Genomic_DNA"/>
</dbReference>
<evidence type="ECO:0000256" key="11">
    <source>
        <dbReference type="ARBA" id="ARBA00035585"/>
    </source>
</evidence>
<feature type="transmembrane region" description="Helical" evidence="12">
    <location>
        <begin position="48"/>
        <end position="76"/>
    </location>
</feature>
<evidence type="ECO:0000256" key="6">
    <source>
        <dbReference type="ARBA" id="ARBA00023053"/>
    </source>
</evidence>
<dbReference type="HOGENOM" id="CLU_114342_3_0_5"/>
<keyword evidence="12" id="KW-0813">Transport</keyword>
<evidence type="ECO:0000256" key="8">
    <source>
        <dbReference type="ARBA" id="ARBA00023136"/>
    </source>
</evidence>
<feature type="binding site" evidence="12">
    <location>
        <position position="62"/>
    </location>
    <ligand>
        <name>Na(+)</name>
        <dbReference type="ChEBI" id="CHEBI:29101"/>
        <note>structural</note>
    </ligand>
</feature>
<evidence type="ECO:0000256" key="2">
    <source>
        <dbReference type="ARBA" id="ARBA00022475"/>
    </source>
</evidence>
<dbReference type="GO" id="GO:0046872">
    <property type="term" value="F:metal ion binding"/>
    <property type="evidence" value="ECO:0007669"/>
    <property type="project" value="UniProtKB-KW"/>
</dbReference>
<protein>
    <recommendedName>
        <fullName evidence="12">Fluoride-specific ion channel FluC</fullName>
    </recommendedName>
</protein>
<dbReference type="PANTHER" id="PTHR28259:SF1">
    <property type="entry name" value="FLUORIDE EXPORT PROTEIN 1-RELATED"/>
    <property type="match status" value="1"/>
</dbReference>
<evidence type="ECO:0000256" key="7">
    <source>
        <dbReference type="ARBA" id="ARBA00023065"/>
    </source>
</evidence>
<evidence type="ECO:0000256" key="1">
    <source>
        <dbReference type="ARBA" id="ARBA00004651"/>
    </source>
</evidence>
<keyword evidence="2 12" id="KW-1003">Cell membrane</keyword>
<dbReference type="AlphaFoldDB" id="G4R8S2"/>
<dbReference type="PANTHER" id="PTHR28259">
    <property type="entry name" value="FLUORIDE EXPORT PROTEIN 1-RELATED"/>
    <property type="match status" value="1"/>
</dbReference>
<evidence type="ECO:0000313" key="14">
    <source>
        <dbReference type="Proteomes" id="UP000008850"/>
    </source>
</evidence>
<dbReference type="PATRIC" id="fig|1082931.4.peg.314"/>
<dbReference type="InterPro" id="IPR003691">
    <property type="entry name" value="FluC"/>
</dbReference>
<dbReference type="GO" id="GO:0005886">
    <property type="term" value="C:plasma membrane"/>
    <property type="evidence" value="ECO:0007669"/>
    <property type="project" value="UniProtKB-SubCell"/>
</dbReference>
<comment type="subcellular location">
    <subcellularLocation>
        <location evidence="12">Cell inner membrane</location>
        <topology evidence="12">Multi-pass membrane protein</topology>
    </subcellularLocation>
    <subcellularLocation>
        <location evidence="1">Cell membrane</location>
        <topology evidence="1">Multi-pass membrane protein</topology>
    </subcellularLocation>
</comment>
<keyword evidence="5 12" id="KW-1133">Transmembrane helix</keyword>
<evidence type="ECO:0000256" key="3">
    <source>
        <dbReference type="ARBA" id="ARBA00022519"/>
    </source>
</evidence>
<evidence type="ECO:0000256" key="4">
    <source>
        <dbReference type="ARBA" id="ARBA00022692"/>
    </source>
</evidence>
<keyword evidence="8 12" id="KW-0472">Membrane</keyword>
<dbReference type="KEGG" id="phl:KKY_313"/>
<evidence type="ECO:0000256" key="5">
    <source>
        <dbReference type="ARBA" id="ARBA00022989"/>
    </source>
</evidence>
<dbReference type="HAMAP" id="MF_00454">
    <property type="entry name" value="FluC"/>
    <property type="match status" value="1"/>
</dbReference>
<dbReference type="Pfam" id="PF02537">
    <property type="entry name" value="CRCB"/>
    <property type="match status" value="1"/>
</dbReference>
<dbReference type="STRING" id="1082931.KKY_313"/>
<evidence type="ECO:0000256" key="9">
    <source>
        <dbReference type="ARBA" id="ARBA00023303"/>
    </source>
</evidence>
<evidence type="ECO:0000313" key="13">
    <source>
        <dbReference type="EMBL" id="AEQ50358.1"/>
    </source>
</evidence>
<dbReference type="eggNOG" id="COG0239">
    <property type="taxonomic scope" value="Bacteria"/>
</dbReference>
<comment type="activity regulation">
    <text evidence="12">Na(+) is not transported, but it plays an essential structural role and its presence is essential for fluoride channel function.</text>
</comment>
<keyword evidence="4 12" id="KW-0812">Transmembrane</keyword>
<proteinExistence type="inferred from homology"/>
<gene>
    <name evidence="12" type="primary">fluC</name>
    <name evidence="12" type="synonym">crcB</name>
    <name evidence="13" type="ordered locus">KKY_313</name>
</gene>
<keyword evidence="12" id="KW-0479">Metal-binding</keyword>
<dbReference type="GO" id="GO:0140114">
    <property type="term" value="P:cellular detoxification of fluoride"/>
    <property type="evidence" value="ECO:0007669"/>
    <property type="project" value="UniProtKB-UniRule"/>
</dbReference>
<keyword evidence="7 12" id="KW-0406">Ion transport</keyword>
<comment type="catalytic activity">
    <reaction evidence="11">
        <text>fluoride(in) = fluoride(out)</text>
        <dbReference type="Rhea" id="RHEA:76159"/>
        <dbReference type="ChEBI" id="CHEBI:17051"/>
    </reaction>
    <physiologicalReaction direction="left-to-right" evidence="11">
        <dbReference type="Rhea" id="RHEA:76160"/>
    </physiologicalReaction>
</comment>
<sequence length="120" mass="12515">MARFGLSLLALATFPDWFIAGTLAANIAGSALIGLIAAWSVQRVRSPILSGFLVTGFCGGFTTFSAFSLEALLLVMSGAWTMALGYIAVSIIGWMGAVWLGWSAGMALFAAKETATQTKS</sequence>
<keyword evidence="6 12" id="KW-0915">Sodium</keyword>
<feature type="binding site" evidence="12">
    <location>
        <position position="59"/>
    </location>
    <ligand>
        <name>Na(+)</name>
        <dbReference type="ChEBI" id="CHEBI:29101"/>
        <note>structural</note>
    </ligand>
</feature>
<comment type="caution">
    <text evidence="12">Lacks conserved residue(s) required for the propagation of feature annotation.</text>
</comment>
<accession>G4R8S2</accession>
<keyword evidence="3 12" id="KW-0997">Cell inner membrane</keyword>
<keyword evidence="14" id="KW-1185">Reference proteome</keyword>
<reference evidence="13 14" key="1">
    <citation type="journal article" date="2012" name="J. Bacteriol.">
        <title>Complete genome sequence of Pelagibacterium halotolerans B2T.</title>
        <authorList>
            <person name="Huo Y.Y."/>
            <person name="Cheng H."/>
            <person name="Han X.F."/>
            <person name="Jiang X.W."/>
            <person name="Sun C."/>
            <person name="Zhang X.Q."/>
            <person name="Zhu X.F."/>
            <person name="Liu Y.F."/>
            <person name="Li P.F."/>
            <person name="Ni P.X."/>
            <person name="Wu M."/>
        </authorList>
    </citation>
    <scope>NUCLEOTIDE SEQUENCE [LARGE SCALE GENOMIC DNA]</scope>
    <source>
        <strain evidence="14">DSM 22347 / JCM 15775 / CGMCC 1.7692 / B2</strain>
    </source>
</reference>
<dbReference type="Proteomes" id="UP000008850">
    <property type="component" value="Chromosome"/>
</dbReference>
<comment type="function">
    <text evidence="12">Fluoride-specific ion channel. Important for reducing fluoride concentration in the cell, thus reducing its toxicity.</text>
</comment>
<feature type="transmembrane region" description="Helical" evidence="12">
    <location>
        <begin position="83"/>
        <end position="102"/>
    </location>
</feature>
<evidence type="ECO:0000256" key="12">
    <source>
        <dbReference type="HAMAP-Rule" id="MF_00454"/>
    </source>
</evidence>
<name>G4R8S2_PELHB</name>
<keyword evidence="9 12" id="KW-0407">Ion channel</keyword>
<comment type="similarity">
    <text evidence="10 12">Belongs to the fluoride channel Fluc/FEX (TC 1.A.43) family.</text>
</comment>